<dbReference type="Gene3D" id="3.40.640.10">
    <property type="entry name" value="Type I PLP-dependent aspartate aminotransferase-like (Major domain)"/>
    <property type="match status" value="1"/>
</dbReference>
<dbReference type="PANTHER" id="PTHR30244:SF34">
    <property type="entry name" value="DTDP-4-AMINO-4,6-DIDEOXYGALACTOSE TRANSAMINASE"/>
    <property type="match status" value="1"/>
</dbReference>
<feature type="non-terminal residue" evidence="1">
    <location>
        <position position="1"/>
    </location>
</feature>
<feature type="non-terminal residue" evidence="1">
    <location>
        <position position="255"/>
    </location>
</feature>
<dbReference type="GO" id="GO:0030170">
    <property type="term" value="F:pyridoxal phosphate binding"/>
    <property type="evidence" value="ECO:0007669"/>
    <property type="project" value="TreeGrafter"/>
</dbReference>
<proteinExistence type="predicted"/>
<accession>X1IVC3</accession>
<evidence type="ECO:0008006" key="2">
    <source>
        <dbReference type="Google" id="ProtNLM"/>
    </source>
</evidence>
<dbReference type="InterPro" id="IPR000653">
    <property type="entry name" value="DegT/StrS_aminotransferase"/>
</dbReference>
<dbReference type="SUPFAM" id="SSF53383">
    <property type="entry name" value="PLP-dependent transferases"/>
    <property type="match status" value="1"/>
</dbReference>
<gene>
    <name evidence="1" type="ORF">S03H2_55247</name>
</gene>
<dbReference type="PANTHER" id="PTHR30244">
    <property type="entry name" value="TRANSAMINASE"/>
    <property type="match status" value="1"/>
</dbReference>
<dbReference type="CDD" id="cd00616">
    <property type="entry name" value="AHBA_syn"/>
    <property type="match status" value="1"/>
</dbReference>
<sequence>SGWLSTGPRVARLEEDFKSYIGCKYAIALNSCTAGLHLALEIAGIGAGDEVITTPLTFVSTVNVIIHQGATPIFTDVERKTGNIDSRKIEEFIKKNCKFNPKTGQLVNRQTGQLVKAIIPVHLYGRPCKMDEIIKIARKNNLLVIEDAAHAVEACYKDKKIGNIGDLAAFSFYATKNVVTGEGGMITTNNGEWAKKLRVLRLHGLSKDAWKRYSQEGFTPYDILYPGYKYNMMDVQAALGIHQLKRVEKNLKIRE</sequence>
<dbReference type="InterPro" id="IPR015424">
    <property type="entry name" value="PyrdxlP-dep_Trfase"/>
</dbReference>
<organism evidence="1">
    <name type="scientific">marine sediment metagenome</name>
    <dbReference type="NCBI Taxonomy" id="412755"/>
    <lineage>
        <taxon>unclassified sequences</taxon>
        <taxon>metagenomes</taxon>
        <taxon>ecological metagenomes</taxon>
    </lineage>
</organism>
<evidence type="ECO:0000313" key="1">
    <source>
        <dbReference type="EMBL" id="GAH73225.1"/>
    </source>
</evidence>
<dbReference type="GO" id="GO:0008483">
    <property type="term" value="F:transaminase activity"/>
    <property type="evidence" value="ECO:0007669"/>
    <property type="project" value="TreeGrafter"/>
</dbReference>
<comment type="caution">
    <text evidence="1">The sequence shown here is derived from an EMBL/GenBank/DDBJ whole genome shotgun (WGS) entry which is preliminary data.</text>
</comment>
<dbReference type="Pfam" id="PF01041">
    <property type="entry name" value="DegT_DnrJ_EryC1"/>
    <property type="match status" value="1"/>
</dbReference>
<name>X1IVC3_9ZZZZ</name>
<dbReference type="GO" id="GO:0000271">
    <property type="term" value="P:polysaccharide biosynthetic process"/>
    <property type="evidence" value="ECO:0007669"/>
    <property type="project" value="TreeGrafter"/>
</dbReference>
<dbReference type="EMBL" id="BARU01035277">
    <property type="protein sequence ID" value="GAH73225.1"/>
    <property type="molecule type" value="Genomic_DNA"/>
</dbReference>
<dbReference type="InterPro" id="IPR015421">
    <property type="entry name" value="PyrdxlP-dep_Trfase_major"/>
</dbReference>
<reference evidence="1" key="1">
    <citation type="journal article" date="2014" name="Front. Microbiol.">
        <title>High frequency of phylogenetically diverse reductive dehalogenase-homologous genes in deep subseafloor sedimentary metagenomes.</title>
        <authorList>
            <person name="Kawai M."/>
            <person name="Futagami T."/>
            <person name="Toyoda A."/>
            <person name="Takaki Y."/>
            <person name="Nishi S."/>
            <person name="Hori S."/>
            <person name="Arai W."/>
            <person name="Tsubouchi T."/>
            <person name="Morono Y."/>
            <person name="Uchiyama I."/>
            <person name="Ito T."/>
            <person name="Fujiyama A."/>
            <person name="Inagaki F."/>
            <person name="Takami H."/>
        </authorList>
    </citation>
    <scope>NUCLEOTIDE SEQUENCE</scope>
    <source>
        <strain evidence="1">Expedition CK06-06</strain>
    </source>
</reference>
<protein>
    <recommendedName>
        <fullName evidence="2">DegT/DnrJ/EryC1/StrS family aminotransferase</fullName>
    </recommendedName>
</protein>
<dbReference type="AlphaFoldDB" id="X1IVC3"/>